<feature type="coiled-coil region" evidence="5">
    <location>
        <begin position="72"/>
        <end position="99"/>
    </location>
</feature>
<proteinExistence type="inferred from homology"/>
<comment type="function">
    <text evidence="1">Involved in DNA recombination.</text>
</comment>
<dbReference type="KEGG" id="mbq:K668_01350"/>
<evidence type="ECO:0000256" key="5">
    <source>
        <dbReference type="SAM" id="Coils"/>
    </source>
</evidence>
<evidence type="ECO:0000256" key="1">
    <source>
        <dbReference type="ARBA" id="ARBA00003416"/>
    </source>
</evidence>
<dbReference type="EMBL" id="CP005933">
    <property type="protein sequence ID" value="AIA33856.1"/>
    <property type="molecule type" value="Genomic_DNA"/>
</dbReference>
<evidence type="ECO:0000313" key="8">
    <source>
        <dbReference type="Proteomes" id="UP000027182"/>
    </source>
</evidence>
<keyword evidence="6" id="KW-1133">Transmembrane helix</keyword>
<dbReference type="Proteomes" id="UP000027182">
    <property type="component" value="Chromosome"/>
</dbReference>
<keyword evidence="4" id="KW-0233">DNA recombination</keyword>
<evidence type="ECO:0000256" key="3">
    <source>
        <dbReference type="ARBA" id="ARBA00023054"/>
    </source>
</evidence>
<sequence>MDTINIILLIFAIVIVFLLITILALIIVKSRSLKSNSNSELSDRSILFINDKFNETKEAIGNKISLLEKYLIKELSDNNASLNGKVVNFEKNINELITKKDSERIKTFNDFKSQFATELNDRIAKLAEWLSNFDKQFTKTVSDNLKEINESNIKSFNEIKANIDKHFEDTLTKHIKEQFGNIQSQMDKVGKEMVKFEQMQASVDDLNRTFSNNKKTGDFGEFTLEQILEEHYPNEKNRLWFKQYQINPGKNQEAVDFAMKIKVKSESEEIEQIIPIDCKFPKEKWDRYLDSKSINDKEWYLKELKKAIKEMAQSINEKYIKPDKKTTPFALMYVPSASVYLTLVQDISFITEIQDKLKVYIQGPQIIMVFIYSYLLQNNSFQVEKNIEKLKDIFLDVQKNYNALHKKVVEGLDNLDKSRGKFVSVINTSNKISKKINATAKSLGFSKVDVNKNIEKKMAKLEGIYDDSDSAEEFAEENE</sequence>
<feature type="transmembrane region" description="Helical" evidence="6">
    <location>
        <begin position="6"/>
        <end position="28"/>
    </location>
</feature>
<keyword evidence="6" id="KW-0472">Membrane</keyword>
<accession>A0A059Y861</accession>
<dbReference type="PATRIC" id="fig|1316930.3.peg.280"/>
<evidence type="ECO:0000256" key="6">
    <source>
        <dbReference type="SAM" id="Phobius"/>
    </source>
</evidence>
<name>A0A059Y861_MYCBV</name>
<comment type="similarity">
    <text evidence="2">Belongs to the RmuC family.</text>
</comment>
<dbReference type="RefSeq" id="WP_013954693.1">
    <property type="nucleotide sequence ID" value="NZ_CP005933.1"/>
</dbReference>
<reference evidence="7 8" key="1">
    <citation type="submission" date="2013-04" db="EMBL/GenBank/DDBJ databases">
        <authorList>
            <person name="Lin L."/>
            <person name="Zeng Z."/>
            <person name="Xie J."/>
            <person name="Luo L."/>
            <person name="Yang Z."/>
            <person name="Liang W."/>
            <person name="Lin H."/>
            <person name="Dong C."/>
            <person name="Sun Y."/>
        </authorList>
    </citation>
    <scope>NUCLEOTIDE SEQUENCE [LARGE SCALE GENOMIC DNA]</scope>
    <source>
        <strain evidence="7 8">CQ-W70</strain>
    </source>
</reference>
<dbReference type="PANTHER" id="PTHR30563">
    <property type="entry name" value="DNA RECOMBINATION PROTEIN RMUC"/>
    <property type="match status" value="1"/>
</dbReference>
<evidence type="ECO:0000256" key="4">
    <source>
        <dbReference type="ARBA" id="ARBA00023172"/>
    </source>
</evidence>
<gene>
    <name evidence="7" type="ORF">K668_01350</name>
</gene>
<evidence type="ECO:0000313" key="7">
    <source>
        <dbReference type="EMBL" id="AIA33856.1"/>
    </source>
</evidence>
<dbReference type="Pfam" id="PF02646">
    <property type="entry name" value="RmuC"/>
    <property type="match status" value="1"/>
</dbReference>
<keyword evidence="3 5" id="KW-0175">Coiled coil</keyword>
<protein>
    <submittedName>
        <fullName evidence="7">DNA recombination protein</fullName>
    </submittedName>
</protein>
<dbReference type="InterPro" id="IPR003798">
    <property type="entry name" value="DNA_recombination_RmuC"/>
</dbReference>
<organism evidence="7 8">
    <name type="scientific">Mycoplasmopsis bovis CQ-W70</name>
    <dbReference type="NCBI Taxonomy" id="1316930"/>
    <lineage>
        <taxon>Bacteria</taxon>
        <taxon>Bacillati</taxon>
        <taxon>Mycoplasmatota</taxon>
        <taxon>Mycoplasmoidales</taxon>
        <taxon>Metamycoplasmataceae</taxon>
        <taxon>Mycoplasmopsis</taxon>
    </lineage>
</organism>
<dbReference type="PANTHER" id="PTHR30563:SF0">
    <property type="entry name" value="DNA RECOMBINATION PROTEIN RMUC"/>
    <property type="match status" value="1"/>
</dbReference>
<keyword evidence="6" id="KW-0812">Transmembrane</keyword>
<dbReference type="HOGENOM" id="CLU_572141_0_0_14"/>
<dbReference type="AlphaFoldDB" id="A0A059Y861"/>
<dbReference type="GO" id="GO:0006310">
    <property type="term" value="P:DNA recombination"/>
    <property type="evidence" value="ECO:0007669"/>
    <property type="project" value="UniProtKB-KW"/>
</dbReference>
<evidence type="ECO:0000256" key="2">
    <source>
        <dbReference type="ARBA" id="ARBA00009840"/>
    </source>
</evidence>